<dbReference type="PRINTS" id="PR00455">
    <property type="entry name" value="HTHTETR"/>
</dbReference>
<reference evidence="7" key="1">
    <citation type="journal article" date="2019" name="Int. J. Syst. Evol. Microbiol.">
        <title>The Global Catalogue of Microorganisms (GCM) 10K type strain sequencing project: providing services to taxonomists for standard genome sequencing and annotation.</title>
        <authorList>
            <consortium name="The Broad Institute Genomics Platform"/>
            <consortium name="The Broad Institute Genome Sequencing Center for Infectious Disease"/>
            <person name="Wu L."/>
            <person name="Ma J."/>
        </authorList>
    </citation>
    <scope>NUCLEOTIDE SEQUENCE [LARGE SCALE GENOMIC DNA]</scope>
    <source>
        <strain evidence="7">JCM 18123</strain>
    </source>
</reference>
<dbReference type="InterPro" id="IPR009057">
    <property type="entry name" value="Homeodomain-like_sf"/>
</dbReference>
<evidence type="ECO:0000256" key="3">
    <source>
        <dbReference type="ARBA" id="ARBA00023163"/>
    </source>
</evidence>
<dbReference type="RefSeq" id="WP_345556139.1">
    <property type="nucleotide sequence ID" value="NZ_BAABIK010000007.1"/>
</dbReference>
<keyword evidence="1" id="KW-0805">Transcription regulation</keyword>
<feature type="domain" description="HTH tetR-type" evidence="5">
    <location>
        <begin position="3"/>
        <end position="63"/>
    </location>
</feature>
<evidence type="ECO:0000256" key="1">
    <source>
        <dbReference type="ARBA" id="ARBA00023015"/>
    </source>
</evidence>
<dbReference type="EMBL" id="BAABIK010000007">
    <property type="protein sequence ID" value="GAA4936671.1"/>
    <property type="molecule type" value="Genomic_DNA"/>
</dbReference>
<dbReference type="PANTHER" id="PTHR47506:SF6">
    <property type="entry name" value="HTH-TYPE TRANSCRIPTIONAL REPRESSOR NEMR"/>
    <property type="match status" value="1"/>
</dbReference>
<evidence type="ECO:0000313" key="6">
    <source>
        <dbReference type="EMBL" id="GAA4936671.1"/>
    </source>
</evidence>
<gene>
    <name evidence="6" type="ORF">GCM10023224_16920</name>
</gene>
<evidence type="ECO:0000256" key="2">
    <source>
        <dbReference type="ARBA" id="ARBA00023125"/>
    </source>
</evidence>
<evidence type="ECO:0000259" key="5">
    <source>
        <dbReference type="PROSITE" id="PS50977"/>
    </source>
</evidence>
<dbReference type="Proteomes" id="UP001499993">
    <property type="component" value="Unassembled WGS sequence"/>
</dbReference>
<keyword evidence="3" id="KW-0804">Transcription</keyword>
<proteinExistence type="predicted"/>
<protein>
    <submittedName>
        <fullName evidence="6">TetR family transcriptional regulator</fullName>
    </submittedName>
</protein>
<organism evidence="6 7">
    <name type="scientific">Streptomonospora halophila</name>
    <dbReference type="NCBI Taxonomy" id="427369"/>
    <lineage>
        <taxon>Bacteria</taxon>
        <taxon>Bacillati</taxon>
        <taxon>Actinomycetota</taxon>
        <taxon>Actinomycetes</taxon>
        <taxon>Streptosporangiales</taxon>
        <taxon>Nocardiopsidaceae</taxon>
        <taxon>Streptomonospora</taxon>
    </lineage>
</organism>
<sequence length="215" mass="22293">MSQETRTRLLAGALQTLVEHGIAGASARTIAAAAGVNQGLVFYHFGSVDNLLAEACRYGAGQRVAHYRERFAAVASLDELVELGRAVHAEERAAGHVATLGQLLAGAQSHPRLAEATAAGLELWIAELEQVLGRVLSGGPMADLVDVGGLARAVAAGFVGLELYEGADAAGAERALASLEQLARTAAVVEEMGPLAQRALRARLRRASSAPARRG</sequence>
<dbReference type="InterPro" id="IPR001647">
    <property type="entry name" value="HTH_TetR"/>
</dbReference>
<dbReference type="PROSITE" id="PS50977">
    <property type="entry name" value="HTH_TETR_2"/>
    <property type="match status" value="1"/>
</dbReference>
<dbReference type="PANTHER" id="PTHR47506">
    <property type="entry name" value="TRANSCRIPTIONAL REGULATORY PROTEIN"/>
    <property type="match status" value="1"/>
</dbReference>
<dbReference type="Pfam" id="PF00440">
    <property type="entry name" value="TetR_N"/>
    <property type="match status" value="1"/>
</dbReference>
<keyword evidence="7" id="KW-1185">Reference proteome</keyword>
<keyword evidence="2 4" id="KW-0238">DNA-binding</keyword>
<dbReference type="SUPFAM" id="SSF46689">
    <property type="entry name" value="Homeodomain-like"/>
    <property type="match status" value="1"/>
</dbReference>
<evidence type="ECO:0000256" key="4">
    <source>
        <dbReference type="PROSITE-ProRule" id="PRU00335"/>
    </source>
</evidence>
<accession>A0ABP9GBI8</accession>
<comment type="caution">
    <text evidence="6">The sequence shown here is derived from an EMBL/GenBank/DDBJ whole genome shotgun (WGS) entry which is preliminary data.</text>
</comment>
<dbReference type="Gene3D" id="1.10.357.10">
    <property type="entry name" value="Tetracycline Repressor, domain 2"/>
    <property type="match status" value="1"/>
</dbReference>
<name>A0ABP9GBI8_9ACTN</name>
<evidence type="ECO:0000313" key="7">
    <source>
        <dbReference type="Proteomes" id="UP001499993"/>
    </source>
</evidence>
<feature type="DNA-binding region" description="H-T-H motif" evidence="4">
    <location>
        <begin position="26"/>
        <end position="45"/>
    </location>
</feature>